<evidence type="ECO:0000259" key="9">
    <source>
        <dbReference type="Pfam" id="PF12704"/>
    </source>
</evidence>
<keyword evidence="4 7" id="KW-0812">Transmembrane</keyword>
<dbReference type="Proteomes" id="UP000316199">
    <property type="component" value="Unassembled WGS sequence"/>
</dbReference>
<dbReference type="Pfam" id="PF12704">
    <property type="entry name" value="MacB_PCD"/>
    <property type="match status" value="1"/>
</dbReference>
<feature type="domain" description="MacB-like periplasmic core" evidence="9">
    <location>
        <begin position="18"/>
        <end position="227"/>
    </location>
</feature>
<name>A0A520S4N1_9GAMM</name>
<feature type="domain" description="ABC3 transporter permease C-terminal" evidence="8">
    <location>
        <begin position="269"/>
        <end position="395"/>
    </location>
</feature>
<feature type="transmembrane region" description="Helical" evidence="7">
    <location>
        <begin position="372"/>
        <end position="393"/>
    </location>
</feature>
<dbReference type="GO" id="GO:0098797">
    <property type="term" value="C:plasma membrane protein complex"/>
    <property type="evidence" value="ECO:0007669"/>
    <property type="project" value="TreeGrafter"/>
</dbReference>
<comment type="similarity">
    <text evidence="2">Belongs to the ABC-4 integral membrane protein family. LolC/E subfamily.</text>
</comment>
<evidence type="ECO:0000256" key="4">
    <source>
        <dbReference type="ARBA" id="ARBA00022692"/>
    </source>
</evidence>
<evidence type="ECO:0000256" key="7">
    <source>
        <dbReference type="SAM" id="Phobius"/>
    </source>
</evidence>
<dbReference type="EMBL" id="SHAG01000003">
    <property type="protein sequence ID" value="RZO77349.1"/>
    <property type="molecule type" value="Genomic_DNA"/>
</dbReference>
<dbReference type="InterPro" id="IPR025857">
    <property type="entry name" value="MacB_PCD"/>
</dbReference>
<organism evidence="10 11">
    <name type="scientific">OM182 bacterium</name>
    <dbReference type="NCBI Taxonomy" id="2510334"/>
    <lineage>
        <taxon>Bacteria</taxon>
        <taxon>Pseudomonadati</taxon>
        <taxon>Pseudomonadota</taxon>
        <taxon>Gammaproteobacteria</taxon>
        <taxon>OMG group</taxon>
        <taxon>OM182 clade</taxon>
    </lineage>
</organism>
<evidence type="ECO:0000256" key="5">
    <source>
        <dbReference type="ARBA" id="ARBA00022989"/>
    </source>
</evidence>
<protein>
    <submittedName>
        <fullName evidence="10">ABC transporter permease</fullName>
    </submittedName>
</protein>
<evidence type="ECO:0000313" key="10">
    <source>
        <dbReference type="EMBL" id="RZO77349.1"/>
    </source>
</evidence>
<dbReference type="PANTHER" id="PTHR30489">
    <property type="entry name" value="LIPOPROTEIN-RELEASING SYSTEM TRANSMEMBRANE PROTEIN LOLE"/>
    <property type="match status" value="1"/>
</dbReference>
<evidence type="ECO:0000256" key="6">
    <source>
        <dbReference type="ARBA" id="ARBA00023136"/>
    </source>
</evidence>
<evidence type="ECO:0000259" key="8">
    <source>
        <dbReference type="Pfam" id="PF02687"/>
    </source>
</evidence>
<feature type="transmembrane region" description="Helical" evidence="7">
    <location>
        <begin position="266"/>
        <end position="292"/>
    </location>
</feature>
<evidence type="ECO:0000256" key="1">
    <source>
        <dbReference type="ARBA" id="ARBA00004651"/>
    </source>
</evidence>
<accession>A0A520S4N1</accession>
<reference evidence="10 11" key="1">
    <citation type="submission" date="2019-02" db="EMBL/GenBank/DDBJ databases">
        <title>Prokaryotic population dynamics and viral predation in marine succession experiment using metagenomics: the confinement effect.</title>
        <authorList>
            <person name="Haro-Moreno J.M."/>
            <person name="Rodriguez-Valera F."/>
            <person name="Lopez-Perez M."/>
        </authorList>
    </citation>
    <scope>NUCLEOTIDE SEQUENCE [LARGE SCALE GENOMIC DNA]</scope>
    <source>
        <strain evidence="10">MED-G157</strain>
    </source>
</reference>
<dbReference type="AlphaFoldDB" id="A0A520S4N1"/>
<dbReference type="InterPro" id="IPR051447">
    <property type="entry name" value="Lipoprotein-release_system"/>
</dbReference>
<keyword evidence="3" id="KW-1003">Cell membrane</keyword>
<dbReference type="InterPro" id="IPR003838">
    <property type="entry name" value="ABC3_permease_C"/>
</dbReference>
<sequence>MLVLKLAWRNLFRNKRRTLLTVMLLSFTLVSLILADGMIKGMQEDLVSSVTQTLSGEAQIHKKGFFDELDEKIFIAKPESIITQILLNNDVEAYAPRVLLGGMVASPYNITSGLIYGVDATQETDISKIKNAIIDGAYLSGLKREILIGKPMSDTLEVSLGDRIVITAVEVDTDEISQELFRVSGIFEFGLPELDNSLSFININIAQHLIGLNNGIHQIAVRFKNPEYALDPEHSFYQEINQQDLEVLSWLDFNPSIASLIGMSNYATIIIGSILFLLAIFGVVNSLFMSIYERLYEFGVAKAIGTSGSELMSLVMLESLLLAIVSCVLGAVLGYFVNSWFAINGIHFGTYEVSGVVLQGIHTKVALEQFTVLPLCVILLVLVSAIYPSIFAARIMPVNALNRSL</sequence>
<keyword evidence="5 7" id="KW-1133">Transmembrane helix</keyword>
<evidence type="ECO:0000313" key="11">
    <source>
        <dbReference type="Proteomes" id="UP000316199"/>
    </source>
</evidence>
<dbReference type="GO" id="GO:0044874">
    <property type="term" value="P:lipoprotein localization to outer membrane"/>
    <property type="evidence" value="ECO:0007669"/>
    <property type="project" value="TreeGrafter"/>
</dbReference>
<dbReference type="PANTHER" id="PTHR30489:SF0">
    <property type="entry name" value="LIPOPROTEIN-RELEASING SYSTEM TRANSMEMBRANE PROTEIN LOLE"/>
    <property type="match status" value="1"/>
</dbReference>
<proteinExistence type="inferred from homology"/>
<comment type="caution">
    <text evidence="10">The sequence shown here is derived from an EMBL/GenBank/DDBJ whole genome shotgun (WGS) entry which is preliminary data.</text>
</comment>
<feature type="transmembrane region" description="Helical" evidence="7">
    <location>
        <begin position="313"/>
        <end position="337"/>
    </location>
</feature>
<dbReference type="Pfam" id="PF02687">
    <property type="entry name" value="FtsX"/>
    <property type="match status" value="1"/>
</dbReference>
<gene>
    <name evidence="10" type="ORF">EVA68_01810</name>
</gene>
<evidence type="ECO:0000256" key="2">
    <source>
        <dbReference type="ARBA" id="ARBA00005236"/>
    </source>
</evidence>
<keyword evidence="6 7" id="KW-0472">Membrane</keyword>
<evidence type="ECO:0000256" key="3">
    <source>
        <dbReference type="ARBA" id="ARBA00022475"/>
    </source>
</evidence>
<comment type="subcellular location">
    <subcellularLocation>
        <location evidence="1">Cell membrane</location>
        <topology evidence="1">Multi-pass membrane protein</topology>
    </subcellularLocation>
</comment>